<gene>
    <name evidence="2" type="ORF">NDU88_003584</name>
</gene>
<organism evidence="2 3">
    <name type="scientific">Pleurodeles waltl</name>
    <name type="common">Iberian ribbed newt</name>
    <dbReference type="NCBI Taxonomy" id="8319"/>
    <lineage>
        <taxon>Eukaryota</taxon>
        <taxon>Metazoa</taxon>
        <taxon>Chordata</taxon>
        <taxon>Craniata</taxon>
        <taxon>Vertebrata</taxon>
        <taxon>Euteleostomi</taxon>
        <taxon>Amphibia</taxon>
        <taxon>Batrachia</taxon>
        <taxon>Caudata</taxon>
        <taxon>Salamandroidea</taxon>
        <taxon>Salamandridae</taxon>
        <taxon>Pleurodelinae</taxon>
        <taxon>Pleurodeles</taxon>
    </lineage>
</organism>
<evidence type="ECO:0000313" key="3">
    <source>
        <dbReference type="Proteomes" id="UP001066276"/>
    </source>
</evidence>
<dbReference type="AlphaFoldDB" id="A0AAV7LJA7"/>
<feature type="region of interest" description="Disordered" evidence="1">
    <location>
        <begin position="38"/>
        <end position="87"/>
    </location>
</feature>
<comment type="caution">
    <text evidence="2">The sequence shown here is derived from an EMBL/GenBank/DDBJ whole genome shotgun (WGS) entry which is preliminary data.</text>
</comment>
<protein>
    <submittedName>
        <fullName evidence="2">Uncharacterized protein</fullName>
    </submittedName>
</protein>
<proteinExistence type="predicted"/>
<accession>A0AAV7LJA7</accession>
<reference evidence="2" key="1">
    <citation type="journal article" date="2022" name="bioRxiv">
        <title>Sequencing and chromosome-scale assembly of the giantPleurodeles waltlgenome.</title>
        <authorList>
            <person name="Brown T."/>
            <person name="Elewa A."/>
            <person name="Iarovenko S."/>
            <person name="Subramanian E."/>
            <person name="Araus A.J."/>
            <person name="Petzold A."/>
            <person name="Susuki M."/>
            <person name="Suzuki K.-i.T."/>
            <person name="Hayashi T."/>
            <person name="Toyoda A."/>
            <person name="Oliveira C."/>
            <person name="Osipova E."/>
            <person name="Leigh N.D."/>
            <person name="Simon A."/>
            <person name="Yun M.H."/>
        </authorList>
    </citation>
    <scope>NUCLEOTIDE SEQUENCE</scope>
    <source>
        <strain evidence="2">20211129_DDA</strain>
        <tissue evidence="2">Liver</tissue>
    </source>
</reference>
<evidence type="ECO:0000256" key="1">
    <source>
        <dbReference type="SAM" id="MobiDB-lite"/>
    </source>
</evidence>
<keyword evidence="3" id="KW-1185">Reference proteome</keyword>
<dbReference type="EMBL" id="JANPWB010000015">
    <property type="protein sequence ID" value="KAJ1090452.1"/>
    <property type="molecule type" value="Genomic_DNA"/>
</dbReference>
<feature type="compositionally biased region" description="Basic and acidic residues" evidence="1">
    <location>
        <begin position="62"/>
        <end position="87"/>
    </location>
</feature>
<evidence type="ECO:0000313" key="2">
    <source>
        <dbReference type="EMBL" id="KAJ1090452.1"/>
    </source>
</evidence>
<sequence length="112" mass="13167">MDFFQQGRKGGTNRPKKLANWTWRERVARNHVEQVEEGERYADIAEQEKERERNTDIGTVAQKEEGEKNSEVEQEQKGERKADTVKQEERAEEWFEAEGWMPPEIMLQSATA</sequence>
<name>A0AAV7LJA7_PLEWA</name>
<feature type="compositionally biased region" description="Basic and acidic residues" evidence="1">
    <location>
        <begin position="38"/>
        <end position="55"/>
    </location>
</feature>
<dbReference type="Proteomes" id="UP001066276">
    <property type="component" value="Chromosome 11"/>
</dbReference>